<dbReference type="InterPro" id="IPR007508">
    <property type="entry name" value="DtdA"/>
</dbReference>
<accession>A0A031LK47</accession>
<dbReference type="PANTHER" id="PTHR34667">
    <property type="entry name" value="D-AMINOACYL-TRNA DEACYLASE"/>
    <property type="match status" value="1"/>
</dbReference>
<dbReference type="InterPro" id="IPR018033">
    <property type="entry name" value="Deacylase_DtdA_archaea"/>
</dbReference>
<gene>
    <name evidence="5" type="ORF">CM19_12230</name>
</gene>
<dbReference type="Gene3D" id="3.40.50.10700">
    <property type="entry name" value="AF0625-like"/>
    <property type="match status" value="1"/>
</dbReference>
<dbReference type="AlphaFoldDB" id="A0A031LK47"/>
<keyword evidence="3" id="KW-0862">Zinc</keyword>
<dbReference type="PIRSF" id="PIRSF016210">
    <property type="entry name" value="UCP016210"/>
    <property type="match status" value="1"/>
</dbReference>
<keyword evidence="2" id="KW-0378">Hydrolase</keyword>
<dbReference type="Gene3D" id="3.40.630.50">
    <property type="entry name" value="AF0625-like"/>
    <property type="match status" value="1"/>
</dbReference>
<dbReference type="GO" id="GO:0046872">
    <property type="term" value="F:metal ion binding"/>
    <property type="evidence" value="ECO:0007669"/>
    <property type="project" value="UniProtKB-KW"/>
</dbReference>
<evidence type="ECO:0000313" key="6">
    <source>
        <dbReference type="Proteomes" id="UP000024332"/>
    </source>
</evidence>
<organism evidence="5 6">
    <name type="scientific">Candidatus Acidianus copahuensis</name>
    <dbReference type="NCBI Taxonomy" id="1160895"/>
    <lineage>
        <taxon>Archaea</taxon>
        <taxon>Thermoproteota</taxon>
        <taxon>Thermoprotei</taxon>
        <taxon>Sulfolobales</taxon>
        <taxon>Sulfolobaceae</taxon>
        <taxon>Acidianus</taxon>
    </lineage>
</organism>
<dbReference type="Pfam" id="PF04414">
    <property type="entry name" value="tRNA_deacylase"/>
    <property type="match status" value="1"/>
</dbReference>
<dbReference type="RefSeq" id="WP_048100613.1">
    <property type="nucleotide sequence ID" value="NZ_JFZT01000061.1"/>
</dbReference>
<comment type="caution">
    <text evidence="5">The sequence shown here is derived from an EMBL/GenBank/DDBJ whole genome shotgun (WGS) entry which is preliminary data.</text>
</comment>
<dbReference type="GO" id="GO:0051499">
    <property type="term" value="F:D-aminoacyl-tRNA deacylase activity"/>
    <property type="evidence" value="ECO:0007669"/>
    <property type="project" value="InterPro"/>
</dbReference>
<keyword evidence="1" id="KW-0479">Metal-binding</keyword>
<keyword evidence="6" id="KW-1185">Reference proteome</keyword>
<evidence type="ECO:0000256" key="3">
    <source>
        <dbReference type="ARBA" id="ARBA00022833"/>
    </source>
</evidence>
<dbReference type="OrthoDB" id="9863at2157"/>
<protein>
    <recommendedName>
        <fullName evidence="4">D-tyrosyl-tRNA(Tyr) deacylase</fullName>
    </recommendedName>
</protein>
<dbReference type="GO" id="GO:0019478">
    <property type="term" value="P:D-amino acid catabolic process"/>
    <property type="evidence" value="ECO:0007669"/>
    <property type="project" value="InterPro"/>
</dbReference>
<evidence type="ECO:0000313" key="5">
    <source>
        <dbReference type="EMBL" id="EZQ01830.1"/>
    </source>
</evidence>
<dbReference type="PANTHER" id="PTHR34667:SF1">
    <property type="entry name" value="D-AMINOACYL-TRNA DEACYLASE"/>
    <property type="match status" value="1"/>
</dbReference>
<dbReference type="SUPFAM" id="SSF142535">
    <property type="entry name" value="AF0625-like"/>
    <property type="match status" value="1"/>
</dbReference>
<sequence length="236" mass="26212">MDIKIIVSRKDPVGNTIKRLGYSFEEVEDDVTEFSYSGKDIIVVFSRHESSSKIPSFTVHHVGNPTEATLGGKPETLDIAFPKLITAIYRELIDIPIDIQKTFEATHHGPTLEVPILFVEIGSSMEFWTNEKLVSELVKATLKGIGKVDDIECESVITVFGGPHYSPTASRLSKSSCISHIISKHFIEKISNNVILQAIEKSINNVNLVILDSLNKRNKEKIILSVSDLNIPIKSL</sequence>
<evidence type="ECO:0000256" key="2">
    <source>
        <dbReference type="ARBA" id="ARBA00022801"/>
    </source>
</evidence>
<evidence type="ECO:0000256" key="1">
    <source>
        <dbReference type="ARBA" id="ARBA00022723"/>
    </source>
</evidence>
<proteinExistence type="predicted"/>
<dbReference type="Proteomes" id="UP000024332">
    <property type="component" value="Unassembled WGS sequence"/>
</dbReference>
<reference evidence="5 6" key="1">
    <citation type="submission" date="2014-03" db="EMBL/GenBank/DDBJ databases">
        <title>Draft genome sequence of the novel thermoacidophilic archaea Acidianus copahuensis ALE1 strain, isolated from Copahue volcanic area in Neuquen Argentina.</title>
        <authorList>
            <person name="Urbieta M.S."/>
            <person name="Rascovan N."/>
            <person name="Castro C."/>
            <person name="Revale S."/>
            <person name="Giaveno M.A."/>
            <person name="Vazquez M.P."/>
            <person name="Donati E.R."/>
        </authorList>
    </citation>
    <scope>NUCLEOTIDE SEQUENCE [LARGE SCALE GENOMIC DNA]</scope>
    <source>
        <strain evidence="5 6">ALE1</strain>
    </source>
</reference>
<evidence type="ECO:0000256" key="4">
    <source>
        <dbReference type="ARBA" id="ARBA00033425"/>
    </source>
</evidence>
<dbReference type="EMBL" id="JFZT01000061">
    <property type="protein sequence ID" value="EZQ01830.1"/>
    <property type="molecule type" value="Genomic_DNA"/>
</dbReference>
<name>A0A031LK47_9CREN</name>
<dbReference type="STRING" id="1160895.CM19_12230"/>